<dbReference type="InterPro" id="IPR012668">
    <property type="entry name" value="CHP02466"/>
</dbReference>
<sequence length="178" mass="20749">MRFLIDQVILVAQIDEEAFKELSDNAYEALERKHNLRDDPLVSLKEEYLMDIPYKFEDWLAKTIDRTFLLHKEKRGVYGADHTNLKMKGLWVNRMHKGDQHFPHQHESSFYSFSAYVKTTDNDAPFMFIHNDMGQPVNMDENSMGHVLIFPSTLIHTVYPKTTDGERISVSGNVILET</sequence>
<reference evidence="1 2" key="1">
    <citation type="journal article" date="2016" name="Environ. Microbiol.">
        <title>Genomic diversification of marine cyanophages into stable ecotypes.</title>
        <authorList>
            <person name="Marston M.F."/>
            <person name="Martiny J.B."/>
        </authorList>
    </citation>
    <scope>NUCLEOTIDE SEQUENCE [LARGE SCALE GENOMIC DNA]</scope>
    <source>
        <strain evidence="1">LIS_06_1010</strain>
    </source>
</reference>
<protein>
    <submittedName>
        <fullName evidence="1">Uncharacterized protein</fullName>
    </submittedName>
</protein>
<evidence type="ECO:0000313" key="1">
    <source>
        <dbReference type="EMBL" id="AON98785.1"/>
    </source>
</evidence>
<organism evidence="1 2">
    <name type="scientific">Synechococcus phage S-RIM2</name>
    <dbReference type="NCBI Taxonomy" id="687800"/>
    <lineage>
        <taxon>Viruses</taxon>
        <taxon>Duplodnaviria</taxon>
        <taxon>Heunggongvirae</taxon>
        <taxon>Uroviricota</taxon>
        <taxon>Caudoviricetes</taxon>
        <taxon>Pantevenvirales</taxon>
        <taxon>Kyanoviridae</taxon>
        <taxon>Nerrivikvirus</taxon>
        <taxon>Nerrivikvirus srim2</taxon>
    </lineage>
</organism>
<evidence type="ECO:0000313" key="2">
    <source>
        <dbReference type="Proteomes" id="UP000219792"/>
    </source>
</evidence>
<accession>A0A1D7RBM3</accession>
<dbReference type="Proteomes" id="UP000219792">
    <property type="component" value="Segment"/>
</dbReference>
<dbReference type="Gene3D" id="2.60.120.620">
    <property type="entry name" value="q2cbj1_9rhob like domain"/>
    <property type="match status" value="1"/>
</dbReference>
<name>A0A1D7RBM3_9CAUD</name>
<dbReference type="EMBL" id="KX349231">
    <property type="protein sequence ID" value="AON98785.1"/>
    <property type="molecule type" value="Genomic_DNA"/>
</dbReference>
<proteinExistence type="predicted"/>
<gene>
    <name evidence="1" type="ORF">LIS061010_201</name>
</gene>
<dbReference type="Pfam" id="PF13759">
    <property type="entry name" value="2OG-FeII_Oxy_5"/>
    <property type="match status" value="1"/>
</dbReference>